<keyword evidence="6 12" id="KW-0812">Transmembrane</keyword>
<dbReference type="GO" id="GO:0005789">
    <property type="term" value="C:endoplasmic reticulum membrane"/>
    <property type="evidence" value="ECO:0007669"/>
    <property type="project" value="UniProtKB-SubCell"/>
</dbReference>
<keyword evidence="8 12" id="KW-1133">Transmembrane helix</keyword>
<accession>A0A167C400</accession>
<feature type="compositionally biased region" description="Low complexity" evidence="11">
    <location>
        <begin position="565"/>
        <end position="583"/>
    </location>
</feature>
<feature type="transmembrane region" description="Helical" evidence="12">
    <location>
        <begin position="608"/>
        <end position="630"/>
    </location>
</feature>
<reference evidence="13 14" key="1">
    <citation type="submission" date="2016-02" db="EMBL/GenBank/DDBJ databases">
        <title>Complete genome sequence and transcriptome regulation of the pentose utilising yeast Sugiyamaella lignohabitans.</title>
        <authorList>
            <person name="Bellasio M."/>
            <person name="Peymann A."/>
            <person name="Valli M."/>
            <person name="Sipitzky M."/>
            <person name="Graf A."/>
            <person name="Sauer M."/>
            <person name="Marx H."/>
            <person name="Mattanovich D."/>
        </authorList>
    </citation>
    <scope>NUCLEOTIDE SEQUENCE [LARGE SCALE GENOMIC DNA]</scope>
    <source>
        <strain evidence="13 14">CBS 10342</strain>
    </source>
</reference>
<keyword evidence="14" id="KW-1185">Reference proteome</keyword>
<feature type="transmembrane region" description="Helical" evidence="12">
    <location>
        <begin position="855"/>
        <end position="875"/>
    </location>
</feature>
<dbReference type="OrthoDB" id="272139at2759"/>
<dbReference type="GeneID" id="30036074"/>
<feature type="transmembrane region" description="Helical" evidence="12">
    <location>
        <begin position="882"/>
        <end position="903"/>
    </location>
</feature>
<gene>
    <name evidence="13" type="primary">GPI13</name>
    <name evidence="13" type="ORF">AWJ20_3992</name>
</gene>
<dbReference type="PANTHER" id="PTHR23071:SF1">
    <property type="entry name" value="GPI ETHANOLAMINE PHOSPHATE TRANSFERASE 3"/>
    <property type="match status" value="1"/>
</dbReference>
<feature type="transmembrane region" description="Helical" evidence="12">
    <location>
        <begin position="642"/>
        <end position="658"/>
    </location>
</feature>
<keyword evidence="9 12" id="KW-0472">Membrane</keyword>
<evidence type="ECO:0000256" key="8">
    <source>
        <dbReference type="ARBA" id="ARBA00022989"/>
    </source>
</evidence>
<organism evidence="13 14">
    <name type="scientific">Sugiyamaella lignohabitans</name>
    <dbReference type="NCBI Taxonomy" id="796027"/>
    <lineage>
        <taxon>Eukaryota</taxon>
        <taxon>Fungi</taxon>
        <taxon>Dikarya</taxon>
        <taxon>Ascomycota</taxon>
        <taxon>Saccharomycotina</taxon>
        <taxon>Dipodascomycetes</taxon>
        <taxon>Dipodascales</taxon>
        <taxon>Trichomonascaceae</taxon>
        <taxon>Sugiyamaella</taxon>
    </lineage>
</organism>
<feature type="region of interest" description="Disordered" evidence="11">
    <location>
        <begin position="565"/>
        <end position="600"/>
    </location>
</feature>
<keyword evidence="10" id="KW-0325">Glycoprotein</keyword>
<dbReference type="AlphaFoldDB" id="A0A167C400"/>
<feature type="transmembrane region" description="Helical" evidence="12">
    <location>
        <begin position="923"/>
        <end position="946"/>
    </location>
</feature>
<feature type="transmembrane region" description="Helical" evidence="12">
    <location>
        <begin position="52"/>
        <end position="74"/>
    </location>
</feature>
<comment type="similarity">
    <text evidence="3">Belongs to the PIGG/PIGN/PIGO family. PIGO subfamily.</text>
</comment>
<dbReference type="GO" id="GO:0006506">
    <property type="term" value="P:GPI anchor biosynthetic process"/>
    <property type="evidence" value="ECO:0007669"/>
    <property type="project" value="UniProtKB-UniPathway"/>
</dbReference>
<evidence type="ECO:0000256" key="4">
    <source>
        <dbReference type="ARBA" id="ARBA00022502"/>
    </source>
</evidence>
<dbReference type="InterPro" id="IPR002591">
    <property type="entry name" value="Phosphodiest/P_Trfase"/>
</dbReference>
<evidence type="ECO:0000256" key="9">
    <source>
        <dbReference type="ARBA" id="ARBA00023136"/>
    </source>
</evidence>
<dbReference type="PANTHER" id="PTHR23071">
    <property type="entry name" value="PHOSPHATIDYLINOSITOL GLYCAN"/>
    <property type="match status" value="1"/>
</dbReference>
<evidence type="ECO:0000256" key="6">
    <source>
        <dbReference type="ARBA" id="ARBA00022692"/>
    </source>
</evidence>
<protein>
    <submittedName>
        <fullName evidence="13">Gpi13p</fullName>
    </submittedName>
</protein>
<feature type="region of interest" description="Disordered" evidence="11">
    <location>
        <begin position="1"/>
        <end position="22"/>
    </location>
</feature>
<evidence type="ECO:0000256" key="3">
    <source>
        <dbReference type="ARBA" id="ARBA00008695"/>
    </source>
</evidence>
<proteinExistence type="inferred from homology"/>
<dbReference type="KEGG" id="slb:AWJ20_3992"/>
<keyword evidence="5" id="KW-0808">Transferase</keyword>
<dbReference type="InterPro" id="IPR037675">
    <property type="entry name" value="PIG-O_N"/>
</dbReference>
<evidence type="ECO:0000313" key="14">
    <source>
        <dbReference type="Proteomes" id="UP000189580"/>
    </source>
</evidence>
<evidence type="ECO:0000256" key="5">
    <source>
        <dbReference type="ARBA" id="ARBA00022679"/>
    </source>
</evidence>
<dbReference type="Gene3D" id="3.40.720.10">
    <property type="entry name" value="Alkaline Phosphatase, subunit A"/>
    <property type="match status" value="1"/>
</dbReference>
<evidence type="ECO:0000256" key="11">
    <source>
        <dbReference type="SAM" id="MobiDB-lite"/>
    </source>
</evidence>
<dbReference type="InterPro" id="IPR017850">
    <property type="entry name" value="Alkaline_phosphatase_core_sf"/>
</dbReference>
<comment type="pathway">
    <text evidence="2">Glycolipid biosynthesis; glycosylphosphatidylinositol-anchor biosynthesis.</text>
</comment>
<sequence>MSSESVLPNSVPPTSNGNNISPNVLAREAKRKQQAADRRVQKAEALRKVNGAWIGAFGITIWVIVLQVAGLLLFKNGFLLSRPVFEDHSECSVLPETQDNIVSQPSKGCWTEPSFDKAILIVIDALRFDFTIPSDKASPSHFENKLPFLYNEFINNPQNSLLLKFMADPPTTTLQRLKGLTTGSLPTFIDAGSNFAGTDIAEDNWLAQATNDNKTIAFVGDDTWTALFPNQFGNISFPYDSLNVWDLDSVDNGVIEHIFPIINGNYGHWDIAVGHLLGVDHAGHKYGPNHNGMKDKLEQMNQFLENLVASISDDTLLVVMGDHGMDLKGDHGGESLLELEAALWMYSKKPFFGRKYGSDIYNTSDSGKNFRSVAQIDFVPTFSLLMGLPIPFNNLGAPIVEAFIGPDSKNYQALARAEALTAGQIHRYTEKSTSASSAFSESTIQELWHNVLSADSIGAGLSAAVAYQTAVIDHYREKWIKFHLPDIIRGVLIITASLLSVVIAASNINGSNMLQTAKRVTISALSFSAVGFVYRISQDLVYSVLATTSLGIVLGLVWTSRASHAVSSSSPAPTPTPRSNTQEGQDEQGEEADLGTKKVKETKENSKLSAVPSVWTILAIFLSLVHAVVFTSNSFTVWESSILNYLLATFGFVAFVYARRLDDVIRRTIATWHCVAFIVLTKISSFSVLCREEHGIGCKSTFYQDGSSISSPYALVGLVIVSLALPRIIVSFYKTSESYHGAAPIWLSIGLQTIMTLSGLFWFLDGAETFNWKVAAAIDHELLHTVKILIARIGLGASLVAGNYGWLKGTLCCQLDFEGKRPILKGYYNIYGSFAFLFVLNFFAATLIVNKPMGGIILSVLIYHSMTLMEILHLLQIKESIIGPVVFGLLGSAYFFSTGHQATIPSVQWDVGFIASKTISFPLTHIAIFLNSLGPFIITALIVPIVPLWKVGPFKSGEAAFTRALKSALAFIAYHTVVALSSMIWATYFRRHLMVWKIFAPRFMLAAVTLPAVGVSIALALLAVGYTVRQVSNIF</sequence>
<dbReference type="CDD" id="cd16023">
    <property type="entry name" value="GPI_EPT_3"/>
    <property type="match status" value="1"/>
</dbReference>
<feature type="transmembrane region" description="Helical" evidence="12">
    <location>
        <begin position="670"/>
        <end position="689"/>
    </location>
</feature>
<dbReference type="UniPathway" id="UPA00196"/>
<keyword evidence="4" id="KW-0337">GPI-anchor biosynthesis</keyword>
<evidence type="ECO:0000256" key="1">
    <source>
        <dbReference type="ARBA" id="ARBA00004477"/>
    </source>
</evidence>
<feature type="transmembrane region" description="Helical" evidence="12">
    <location>
        <begin position="967"/>
        <end position="988"/>
    </location>
</feature>
<feature type="transmembrane region" description="Helical" evidence="12">
    <location>
        <begin position="709"/>
        <end position="733"/>
    </location>
</feature>
<dbReference type="RefSeq" id="XP_018733667.1">
    <property type="nucleotide sequence ID" value="XM_018881036.1"/>
</dbReference>
<evidence type="ECO:0000256" key="10">
    <source>
        <dbReference type="ARBA" id="ARBA00023180"/>
    </source>
</evidence>
<feature type="transmembrane region" description="Helical" evidence="12">
    <location>
        <begin position="828"/>
        <end position="849"/>
    </location>
</feature>
<name>A0A167C400_9ASCO</name>
<dbReference type="InterPro" id="IPR039524">
    <property type="entry name" value="PIGO/GPI13"/>
</dbReference>
<evidence type="ECO:0000256" key="2">
    <source>
        <dbReference type="ARBA" id="ARBA00004687"/>
    </source>
</evidence>
<evidence type="ECO:0000313" key="13">
    <source>
        <dbReference type="EMBL" id="ANB11190.1"/>
    </source>
</evidence>
<dbReference type="Pfam" id="PF01663">
    <property type="entry name" value="Phosphodiest"/>
    <property type="match status" value="1"/>
</dbReference>
<comment type="subcellular location">
    <subcellularLocation>
        <location evidence="1">Endoplasmic reticulum membrane</location>
        <topology evidence="1">Multi-pass membrane protein</topology>
    </subcellularLocation>
</comment>
<feature type="transmembrane region" description="Helical" evidence="12">
    <location>
        <begin position="1003"/>
        <end position="1028"/>
    </location>
</feature>
<feature type="transmembrane region" description="Helical" evidence="12">
    <location>
        <begin position="487"/>
        <end position="505"/>
    </location>
</feature>
<feature type="transmembrane region" description="Helical" evidence="12">
    <location>
        <begin position="745"/>
        <end position="764"/>
    </location>
</feature>
<evidence type="ECO:0000256" key="7">
    <source>
        <dbReference type="ARBA" id="ARBA00022824"/>
    </source>
</evidence>
<keyword evidence="7" id="KW-0256">Endoplasmic reticulum</keyword>
<feature type="transmembrane region" description="Helical" evidence="12">
    <location>
        <begin position="784"/>
        <end position="807"/>
    </location>
</feature>
<dbReference type="SUPFAM" id="SSF53649">
    <property type="entry name" value="Alkaline phosphatase-like"/>
    <property type="match status" value="1"/>
</dbReference>
<feature type="compositionally biased region" description="Acidic residues" evidence="11">
    <location>
        <begin position="584"/>
        <end position="593"/>
    </location>
</feature>
<evidence type="ECO:0000256" key="12">
    <source>
        <dbReference type="SAM" id="Phobius"/>
    </source>
</evidence>
<dbReference type="GO" id="GO:0051377">
    <property type="term" value="F:mannose-ethanolamine phosphotransferase activity"/>
    <property type="evidence" value="ECO:0007669"/>
    <property type="project" value="EnsemblFungi"/>
</dbReference>
<dbReference type="EMBL" id="CP014500">
    <property type="protein sequence ID" value="ANB11190.1"/>
    <property type="molecule type" value="Genomic_DNA"/>
</dbReference>
<dbReference type="Proteomes" id="UP000189580">
    <property type="component" value="Chromosome c"/>
</dbReference>